<feature type="region of interest" description="Disordered" evidence="1">
    <location>
        <begin position="1"/>
        <end position="121"/>
    </location>
</feature>
<evidence type="ECO:0000313" key="2">
    <source>
        <dbReference type="EMBL" id="GAA0950096.1"/>
    </source>
</evidence>
<gene>
    <name evidence="2" type="ORF">GCM10009560_69130</name>
</gene>
<dbReference type="EMBL" id="BAAAHQ010000046">
    <property type="protein sequence ID" value="GAA0950096.1"/>
    <property type="molecule type" value="Genomic_DNA"/>
</dbReference>
<name>A0ABN1R0C4_9ACTN</name>
<evidence type="ECO:0000313" key="3">
    <source>
        <dbReference type="Proteomes" id="UP001501578"/>
    </source>
</evidence>
<reference evidence="2 3" key="1">
    <citation type="journal article" date="2019" name="Int. J. Syst. Evol. Microbiol.">
        <title>The Global Catalogue of Microorganisms (GCM) 10K type strain sequencing project: providing services to taxonomists for standard genome sequencing and annotation.</title>
        <authorList>
            <consortium name="The Broad Institute Genomics Platform"/>
            <consortium name="The Broad Institute Genome Sequencing Center for Infectious Disease"/>
            <person name="Wu L."/>
            <person name="Ma J."/>
        </authorList>
    </citation>
    <scope>NUCLEOTIDE SEQUENCE [LARGE SCALE GENOMIC DNA]</scope>
    <source>
        <strain evidence="2 3">JCM 11136</strain>
    </source>
</reference>
<feature type="compositionally biased region" description="Basic and acidic residues" evidence="1">
    <location>
        <begin position="112"/>
        <end position="121"/>
    </location>
</feature>
<sequence length="213" mass="23636">MSNGGGDKALRHHPVPPPREQRETRSGPTSPDGARQPDCPRDDEEHRETDQVPAETLITERRPGPGESPVDQAKNDPATPIGGDPPPSHSRNDLISGLPLVPAQRLGGPEPSRGRESRCGEEYCPAPVSARPYRVEWQFEGNMWVLRFGRPPRVVRLSCRCRPMEYEELAIGGRHWIRRIERTGGRLIVHVSPEAASRQAGELWSLIMCGDAI</sequence>
<evidence type="ECO:0000256" key="1">
    <source>
        <dbReference type="SAM" id="MobiDB-lite"/>
    </source>
</evidence>
<proteinExistence type="predicted"/>
<keyword evidence="3" id="KW-1185">Reference proteome</keyword>
<comment type="caution">
    <text evidence="2">The sequence shown here is derived from an EMBL/GenBank/DDBJ whole genome shotgun (WGS) entry which is preliminary data.</text>
</comment>
<dbReference type="Proteomes" id="UP001501578">
    <property type="component" value="Unassembled WGS sequence"/>
</dbReference>
<protein>
    <submittedName>
        <fullName evidence="2">Uncharacterized protein</fullName>
    </submittedName>
</protein>
<accession>A0ABN1R0C4</accession>
<feature type="compositionally biased region" description="Basic and acidic residues" evidence="1">
    <location>
        <begin position="38"/>
        <end position="50"/>
    </location>
</feature>
<organism evidence="2 3">
    <name type="scientific">Nonomuraea longicatena</name>
    <dbReference type="NCBI Taxonomy" id="83682"/>
    <lineage>
        <taxon>Bacteria</taxon>
        <taxon>Bacillati</taxon>
        <taxon>Actinomycetota</taxon>
        <taxon>Actinomycetes</taxon>
        <taxon>Streptosporangiales</taxon>
        <taxon>Streptosporangiaceae</taxon>
        <taxon>Nonomuraea</taxon>
    </lineage>
</organism>